<feature type="chain" id="PRO_5026149698" evidence="11">
    <location>
        <begin position="23"/>
        <end position="363"/>
    </location>
</feature>
<dbReference type="InterPro" id="IPR023614">
    <property type="entry name" value="Porin_dom_sf"/>
</dbReference>
<dbReference type="InterPro" id="IPR050298">
    <property type="entry name" value="Gram-neg_bact_OMP"/>
</dbReference>
<sequence length="363" mass="39737">MNKTIYMLVTGAVLLSPVLAQAADVKIYGRANITLDYLDDGKNYDVFTVTSNASRLGFKVDHQLQNGMTAFAQIEQEINFATGTNDSKANSFATRDTFAGIRSDQYGQIRIGRFDGPFKIARSPINFFGDMLGDMRNLTRAGSLRFDERNDNTVEYKSPKFGNGFNVLAGISMQNGVQVNQQANGDELSDTKAYDIALTYKKGPFDLAAAYEKFEENASNSSATTARDAVRVAGAYKVSEALNIGGLYQNSKYDKNTANNVDAQIFGIAGEYKITQKTLVRGQYLYRDVDTNEANSSMIALGLEHKLDPAFRVYGNIATVLNDDNANLAPWREGRANANASSPILAAMGENAYGVSVGMRYDF</sequence>
<keyword evidence="10" id="KW-0998">Cell outer membrane</keyword>
<proteinExistence type="predicted"/>
<evidence type="ECO:0000256" key="5">
    <source>
        <dbReference type="ARBA" id="ARBA00022692"/>
    </source>
</evidence>
<dbReference type="InterPro" id="IPR033900">
    <property type="entry name" value="Gram_neg_porin_domain"/>
</dbReference>
<evidence type="ECO:0000256" key="2">
    <source>
        <dbReference type="ARBA" id="ARBA00011233"/>
    </source>
</evidence>
<evidence type="ECO:0000259" key="12">
    <source>
        <dbReference type="Pfam" id="PF13609"/>
    </source>
</evidence>
<organism evidence="13 14">
    <name type="scientific">Acinetobacter shaoyimingii</name>
    <dbReference type="NCBI Taxonomy" id="2715164"/>
    <lineage>
        <taxon>Bacteria</taxon>
        <taxon>Pseudomonadati</taxon>
        <taxon>Pseudomonadota</taxon>
        <taxon>Gammaproteobacteria</taxon>
        <taxon>Moraxellales</taxon>
        <taxon>Moraxellaceae</taxon>
        <taxon>Acinetobacter</taxon>
    </lineage>
</organism>
<keyword evidence="6 11" id="KW-0732">Signal</keyword>
<dbReference type="PANTHER" id="PTHR34501:SF9">
    <property type="entry name" value="MAJOR OUTER MEMBRANE PROTEIN P.IA"/>
    <property type="match status" value="1"/>
</dbReference>
<dbReference type="Proteomes" id="UP000502297">
    <property type="component" value="Chromosome"/>
</dbReference>
<protein>
    <submittedName>
        <fullName evidence="13">Porin</fullName>
    </submittedName>
</protein>
<keyword evidence="14" id="KW-1185">Reference proteome</keyword>
<evidence type="ECO:0000256" key="6">
    <source>
        <dbReference type="ARBA" id="ARBA00022729"/>
    </source>
</evidence>
<reference evidence="13 14" key="1">
    <citation type="submission" date="2020-03" db="EMBL/GenBank/DDBJ databases">
        <authorList>
            <person name="Zhu W."/>
        </authorList>
    </citation>
    <scope>NUCLEOTIDE SEQUENCE [LARGE SCALE GENOMIC DNA]</scope>
    <source>
        <strain evidence="13 14">323-1</strain>
    </source>
</reference>
<name>A0A6G8RUZ9_9GAMM</name>
<dbReference type="PRINTS" id="PR00182">
    <property type="entry name" value="ECOLNEIPORIN"/>
</dbReference>
<accession>A0A6G8RUZ9</accession>
<keyword evidence="5" id="KW-0812">Transmembrane</keyword>
<evidence type="ECO:0000256" key="11">
    <source>
        <dbReference type="SAM" id="SignalP"/>
    </source>
</evidence>
<comment type="subunit">
    <text evidence="2">Homotrimer.</text>
</comment>
<feature type="signal peptide" evidence="11">
    <location>
        <begin position="1"/>
        <end position="22"/>
    </location>
</feature>
<evidence type="ECO:0000313" key="14">
    <source>
        <dbReference type="Proteomes" id="UP000502297"/>
    </source>
</evidence>
<dbReference type="CDD" id="cd00342">
    <property type="entry name" value="gram_neg_porins"/>
    <property type="match status" value="1"/>
</dbReference>
<keyword evidence="4" id="KW-1134">Transmembrane beta strand</keyword>
<dbReference type="InterPro" id="IPR001702">
    <property type="entry name" value="Porin_Gram-ve"/>
</dbReference>
<dbReference type="GO" id="GO:0015288">
    <property type="term" value="F:porin activity"/>
    <property type="evidence" value="ECO:0007669"/>
    <property type="project" value="UniProtKB-KW"/>
</dbReference>
<feature type="domain" description="Porin" evidence="12">
    <location>
        <begin position="15"/>
        <end position="325"/>
    </location>
</feature>
<dbReference type="SUPFAM" id="SSF56935">
    <property type="entry name" value="Porins"/>
    <property type="match status" value="1"/>
</dbReference>
<dbReference type="Pfam" id="PF13609">
    <property type="entry name" value="Porin_4"/>
    <property type="match status" value="1"/>
</dbReference>
<dbReference type="EMBL" id="CP049801">
    <property type="protein sequence ID" value="QIO05762.1"/>
    <property type="molecule type" value="Genomic_DNA"/>
</dbReference>
<evidence type="ECO:0000256" key="4">
    <source>
        <dbReference type="ARBA" id="ARBA00022452"/>
    </source>
</evidence>
<keyword evidence="8" id="KW-0626">Porin</keyword>
<dbReference type="Gene3D" id="2.40.160.10">
    <property type="entry name" value="Porin"/>
    <property type="match status" value="1"/>
</dbReference>
<evidence type="ECO:0000256" key="10">
    <source>
        <dbReference type="ARBA" id="ARBA00023237"/>
    </source>
</evidence>
<keyword evidence="7" id="KW-0406">Ion transport</keyword>
<comment type="subcellular location">
    <subcellularLocation>
        <location evidence="1">Cell outer membrane</location>
        <topology evidence="1">Multi-pass membrane protein</topology>
    </subcellularLocation>
</comment>
<dbReference type="GO" id="GO:0009279">
    <property type="term" value="C:cell outer membrane"/>
    <property type="evidence" value="ECO:0007669"/>
    <property type="project" value="UniProtKB-SubCell"/>
</dbReference>
<dbReference type="KEGG" id="asha:G8E00_07270"/>
<evidence type="ECO:0000313" key="13">
    <source>
        <dbReference type="EMBL" id="QIO05762.1"/>
    </source>
</evidence>
<evidence type="ECO:0000256" key="8">
    <source>
        <dbReference type="ARBA" id="ARBA00023114"/>
    </source>
</evidence>
<evidence type="ECO:0000256" key="1">
    <source>
        <dbReference type="ARBA" id="ARBA00004571"/>
    </source>
</evidence>
<keyword evidence="3" id="KW-0813">Transport</keyword>
<dbReference type="AlphaFoldDB" id="A0A6G8RUZ9"/>
<evidence type="ECO:0000256" key="3">
    <source>
        <dbReference type="ARBA" id="ARBA00022448"/>
    </source>
</evidence>
<dbReference type="PANTHER" id="PTHR34501">
    <property type="entry name" value="PROTEIN YDDL-RELATED"/>
    <property type="match status" value="1"/>
</dbReference>
<dbReference type="GO" id="GO:0046930">
    <property type="term" value="C:pore complex"/>
    <property type="evidence" value="ECO:0007669"/>
    <property type="project" value="UniProtKB-KW"/>
</dbReference>
<evidence type="ECO:0000256" key="9">
    <source>
        <dbReference type="ARBA" id="ARBA00023136"/>
    </source>
</evidence>
<dbReference type="RefSeq" id="WP_166012870.1">
    <property type="nucleotide sequence ID" value="NZ_CP049801.1"/>
</dbReference>
<evidence type="ECO:0000256" key="7">
    <source>
        <dbReference type="ARBA" id="ARBA00023065"/>
    </source>
</evidence>
<gene>
    <name evidence="13" type="ORF">G8E00_07270</name>
</gene>
<keyword evidence="9" id="KW-0472">Membrane</keyword>
<dbReference type="GO" id="GO:0034220">
    <property type="term" value="P:monoatomic ion transmembrane transport"/>
    <property type="evidence" value="ECO:0007669"/>
    <property type="project" value="InterPro"/>
</dbReference>